<dbReference type="Pfam" id="PF00388">
    <property type="entry name" value="PI-PLC-X"/>
    <property type="match status" value="1"/>
</dbReference>
<evidence type="ECO:0000256" key="2">
    <source>
        <dbReference type="SAM" id="SignalP"/>
    </source>
</evidence>
<accession>A0ABR4MA65</accession>
<dbReference type="InterPro" id="IPR000909">
    <property type="entry name" value="PLipase_C_PInositol-sp_X_dom"/>
</dbReference>
<sequence>MQFSHFIILASLSFSFAGRHRGIKDTWSFDLGFSRISNWMSKIGNDVPLSALTIPGTHSSMSYELTGSLTQTQNNNLACQLLGGIRYFDISCQYTNGNIMVYNGLVKTGFSLGDVLNTMFNFLDGHPQEALILRIRKGGMLGDSKKLLDFIEQYFTPGSEMGDRAAQYIYFSDGDEATIPTLGEVRGKVVILRDFKSSPPARYGIPWNSNTVSSYSRRLAVGSVLRDLGWTSIRSHLSHSRSEDANKLRITHTTASVSINPINTAAKNDPGRGMNQLLGRYIMSIITHGEGNCFGIIVMDFPGRSLVYQMVRLNEQYQASEPSDLPPHHDDLPIPGELVDDINYDGINYDVEATSSDEDSDNDGDAALVDDIIYDERYYDDEVPPVDEDSDNEGGAALVG</sequence>
<comment type="caution">
    <text evidence="4">The sequence shown here is derived from an EMBL/GenBank/DDBJ whole genome shotgun (WGS) entry which is preliminary data.</text>
</comment>
<keyword evidence="2" id="KW-0732">Signal</keyword>
<dbReference type="PANTHER" id="PTHR13593:SF113">
    <property type="entry name" value="SI:DKEY-266F7.9"/>
    <property type="match status" value="1"/>
</dbReference>
<name>A0ABR4MA65_9PEZI</name>
<protein>
    <submittedName>
        <fullName evidence="4">1-phosphatidylinositol phosphodiesterase</fullName>
    </submittedName>
</protein>
<feature type="compositionally biased region" description="Acidic residues" evidence="1">
    <location>
        <begin position="378"/>
        <end position="392"/>
    </location>
</feature>
<feature type="chain" id="PRO_5045988741" evidence="2">
    <location>
        <begin position="18"/>
        <end position="400"/>
    </location>
</feature>
<dbReference type="GeneID" id="98120826"/>
<reference evidence="4 5" key="1">
    <citation type="submission" date="2020-05" db="EMBL/GenBank/DDBJ databases">
        <title>Ceratocystis lukuohia genome.</title>
        <authorList>
            <person name="Harrington T.C."/>
            <person name="Kim K."/>
            <person name="Mayers C.G."/>
        </authorList>
    </citation>
    <scope>NUCLEOTIDE SEQUENCE [LARGE SCALE GENOMIC DNA]</scope>
    <source>
        <strain evidence="4 5">C4212</strain>
    </source>
</reference>
<dbReference type="PANTHER" id="PTHR13593">
    <property type="match status" value="1"/>
</dbReference>
<organism evidence="4 5">
    <name type="scientific">Ceratocystis lukuohia</name>
    <dbReference type="NCBI Taxonomy" id="2019550"/>
    <lineage>
        <taxon>Eukaryota</taxon>
        <taxon>Fungi</taxon>
        <taxon>Dikarya</taxon>
        <taxon>Ascomycota</taxon>
        <taxon>Pezizomycotina</taxon>
        <taxon>Sordariomycetes</taxon>
        <taxon>Hypocreomycetidae</taxon>
        <taxon>Microascales</taxon>
        <taxon>Ceratocystidaceae</taxon>
        <taxon>Ceratocystis</taxon>
    </lineage>
</organism>
<dbReference type="Proteomes" id="UP001610728">
    <property type="component" value="Unassembled WGS sequence"/>
</dbReference>
<proteinExistence type="predicted"/>
<feature type="signal peptide" evidence="2">
    <location>
        <begin position="1"/>
        <end position="17"/>
    </location>
</feature>
<evidence type="ECO:0000313" key="5">
    <source>
        <dbReference type="Proteomes" id="UP001610728"/>
    </source>
</evidence>
<evidence type="ECO:0000313" key="4">
    <source>
        <dbReference type="EMBL" id="KAL2885139.1"/>
    </source>
</evidence>
<dbReference type="SMART" id="SM00148">
    <property type="entry name" value="PLCXc"/>
    <property type="match status" value="1"/>
</dbReference>
<feature type="region of interest" description="Disordered" evidence="1">
    <location>
        <begin position="378"/>
        <end position="400"/>
    </location>
</feature>
<dbReference type="RefSeq" id="XP_070856320.1">
    <property type="nucleotide sequence ID" value="XM_071001431.1"/>
</dbReference>
<evidence type="ECO:0000259" key="3">
    <source>
        <dbReference type="SMART" id="SM00148"/>
    </source>
</evidence>
<evidence type="ECO:0000256" key="1">
    <source>
        <dbReference type="SAM" id="MobiDB-lite"/>
    </source>
</evidence>
<dbReference type="PROSITE" id="PS50007">
    <property type="entry name" value="PIPLC_X_DOMAIN"/>
    <property type="match status" value="1"/>
</dbReference>
<dbReference type="InterPro" id="IPR051057">
    <property type="entry name" value="PI-PLC_domain"/>
</dbReference>
<dbReference type="InterPro" id="IPR017946">
    <property type="entry name" value="PLC-like_Pdiesterase_TIM-brl"/>
</dbReference>
<dbReference type="EMBL" id="JABSNW010000008">
    <property type="protein sequence ID" value="KAL2885139.1"/>
    <property type="molecule type" value="Genomic_DNA"/>
</dbReference>
<feature type="domain" description="Phosphatidylinositol-specific phospholipase C X" evidence="3">
    <location>
        <begin position="46"/>
        <end position="194"/>
    </location>
</feature>
<keyword evidence="5" id="KW-1185">Reference proteome</keyword>
<gene>
    <name evidence="4" type="ORF">HOO65_080089</name>
</gene>
<dbReference type="SUPFAM" id="SSF51695">
    <property type="entry name" value="PLC-like phosphodiesterases"/>
    <property type="match status" value="1"/>
</dbReference>
<dbReference type="Gene3D" id="3.20.20.190">
    <property type="entry name" value="Phosphatidylinositol (PI) phosphodiesterase"/>
    <property type="match status" value="1"/>
</dbReference>